<dbReference type="PANTHER" id="PTHR33711:SF7">
    <property type="entry name" value="INTRADIOL RING-CLEAVAGE DIOXYGENASES DOMAIN-CONTAINING PROTEIN-RELATED"/>
    <property type="match status" value="1"/>
</dbReference>
<dbReference type="InterPro" id="IPR000627">
    <property type="entry name" value="Intradiol_dOase_C"/>
</dbReference>
<dbReference type="PANTHER" id="PTHR33711">
    <property type="entry name" value="DIOXYGENASE, PUTATIVE (AFU_ORTHOLOGUE AFUA_2G02910)-RELATED"/>
    <property type="match status" value="1"/>
</dbReference>
<accession>A0ABT4YRS5</accession>
<reference evidence="8 9" key="1">
    <citation type="submission" date="2023-01" db="EMBL/GenBank/DDBJ databases">
        <title>Vibrio sp. KJ40-1 sp.nov, isolated from marine algae.</title>
        <authorList>
            <person name="Butt M."/>
            <person name="Kim J.M.J."/>
            <person name="Jeon C.O.C."/>
        </authorList>
    </citation>
    <scope>NUCLEOTIDE SEQUENCE [LARGE SCALE GENOMIC DNA]</scope>
    <source>
        <strain evidence="8 9">KJ40-1</strain>
    </source>
</reference>
<protein>
    <submittedName>
        <fullName evidence="8">Dioxygenase</fullName>
    </submittedName>
</protein>
<dbReference type="EMBL" id="JAQLOI010000001">
    <property type="protein sequence ID" value="MDB1124218.1"/>
    <property type="molecule type" value="Genomic_DNA"/>
</dbReference>
<keyword evidence="6" id="KW-0408">Iron</keyword>
<keyword evidence="4 8" id="KW-0223">Dioxygenase</keyword>
<sequence length="289" mass="32214">MRTVTAENITDTFIGYFGDDTDPRVKQIMSSLAQHLHGFVKETQLTHDEWRLALELLKWTGDITTDERNEFVLLSDVLGVSSLVDMINSHPEATSSSVLGPFHVSDAPPMDLGADFKRHYEGEIILVEGVVKDTSGNPIAGATIDIWQTAPNGMYSSQDEEQDINSFHGIFTTDENGRYAFTTVRPVSYTVPSDGPVGKLLDATGRHPWRPSHLHYIVNAEGYRSLVTEVFPDDDPYLDQDTVFGVREDLVTTYKPQKAGTFPEEGFELSGKVDGPYSRIDFDPILLKK</sequence>
<dbReference type="InterPro" id="IPR007535">
    <property type="entry name" value="Catechol_dOase_N"/>
</dbReference>
<evidence type="ECO:0000256" key="2">
    <source>
        <dbReference type="ARBA" id="ARBA00007825"/>
    </source>
</evidence>
<evidence type="ECO:0000256" key="3">
    <source>
        <dbReference type="ARBA" id="ARBA00022723"/>
    </source>
</evidence>
<dbReference type="Pfam" id="PF00775">
    <property type="entry name" value="Dioxygenase_C"/>
    <property type="match status" value="1"/>
</dbReference>
<evidence type="ECO:0000256" key="5">
    <source>
        <dbReference type="ARBA" id="ARBA00023002"/>
    </source>
</evidence>
<comment type="caution">
    <text evidence="8">The sequence shown here is derived from an EMBL/GenBank/DDBJ whole genome shotgun (WGS) entry which is preliminary data.</text>
</comment>
<dbReference type="RefSeq" id="WP_272136315.1">
    <property type="nucleotide sequence ID" value="NZ_JAQLOI010000001.1"/>
</dbReference>
<name>A0ABT4YRS5_9VIBR</name>
<proteinExistence type="inferred from homology"/>
<dbReference type="InterPro" id="IPR015889">
    <property type="entry name" value="Intradiol_dOase_core"/>
</dbReference>
<keyword evidence="9" id="KW-1185">Reference proteome</keyword>
<evidence type="ECO:0000259" key="7">
    <source>
        <dbReference type="PROSITE" id="PS00083"/>
    </source>
</evidence>
<keyword evidence="3" id="KW-0479">Metal-binding</keyword>
<dbReference type="InterPro" id="IPR050770">
    <property type="entry name" value="Intradiol_RC_Dioxygenase"/>
</dbReference>
<evidence type="ECO:0000256" key="6">
    <source>
        <dbReference type="ARBA" id="ARBA00023004"/>
    </source>
</evidence>
<comment type="cofactor">
    <cofactor evidence="1">
        <name>Fe(3+)</name>
        <dbReference type="ChEBI" id="CHEBI:29034"/>
    </cofactor>
</comment>
<dbReference type="GO" id="GO:0051213">
    <property type="term" value="F:dioxygenase activity"/>
    <property type="evidence" value="ECO:0007669"/>
    <property type="project" value="UniProtKB-KW"/>
</dbReference>
<feature type="domain" description="Intradiol ring-cleavage dioxygenases" evidence="7">
    <location>
        <begin position="127"/>
        <end position="155"/>
    </location>
</feature>
<dbReference type="Gene3D" id="2.60.130.10">
    <property type="entry name" value="Aromatic compound dioxygenase"/>
    <property type="match status" value="1"/>
</dbReference>
<dbReference type="Proteomes" id="UP001210678">
    <property type="component" value="Unassembled WGS sequence"/>
</dbReference>
<gene>
    <name evidence="8" type="ORF">PGX00_11360</name>
</gene>
<dbReference type="Pfam" id="PF04444">
    <property type="entry name" value="Dioxygenase_N"/>
    <property type="match status" value="1"/>
</dbReference>
<dbReference type="PROSITE" id="PS00083">
    <property type="entry name" value="INTRADIOL_DIOXYGENAS"/>
    <property type="match status" value="1"/>
</dbReference>
<dbReference type="SUPFAM" id="SSF49482">
    <property type="entry name" value="Aromatic compound dioxygenase"/>
    <property type="match status" value="1"/>
</dbReference>
<evidence type="ECO:0000256" key="1">
    <source>
        <dbReference type="ARBA" id="ARBA00001965"/>
    </source>
</evidence>
<evidence type="ECO:0000313" key="8">
    <source>
        <dbReference type="EMBL" id="MDB1124218.1"/>
    </source>
</evidence>
<keyword evidence="5" id="KW-0560">Oxidoreductase</keyword>
<evidence type="ECO:0000313" key="9">
    <source>
        <dbReference type="Proteomes" id="UP001210678"/>
    </source>
</evidence>
<evidence type="ECO:0000256" key="4">
    <source>
        <dbReference type="ARBA" id="ARBA00022964"/>
    </source>
</evidence>
<organism evidence="8 9">
    <name type="scientific">Vibrio algarum</name>
    <dbReference type="NCBI Taxonomy" id="3020714"/>
    <lineage>
        <taxon>Bacteria</taxon>
        <taxon>Pseudomonadati</taxon>
        <taxon>Pseudomonadota</taxon>
        <taxon>Gammaproteobacteria</taxon>
        <taxon>Vibrionales</taxon>
        <taxon>Vibrionaceae</taxon>
        <taxon>Vibrio</taxon>
    </lineage>
</organism>
<comment type="similarity">
    <text evidence="2">Belongs to the intradiol ring-cleavage dioxygenase family.</text>
</comment>